<feature type="region of interest" description="Disordered" evidence="1">
    <location>
        <begin position="386"/>
        <end position="412"/>
    </location>
</feature>
<dbReference type="AlphaFoldDB" id="A0ABD2XVY9"/>
<sequence>MPETRRRLKMAGKEKEQPDNDVVFIKEVEAPQSEMEHQREKLRQRWELASVLNFLNVFEPVIQSNLKISAEEMEAGLIEPNDSLAQLHIGLLKGIVPSSKTLNVPNSWMSILSKKLSMWWPWVAEGDFPLTAAKGEEMNRYKELDPTIRLFILKALCEIRADQDDIVSYVNDTIKNGTGLSTFQKEKLGEDGNGTLYWDDGNAVIGHRLYKEVLVFDLKPKVKGKGNKLGIATQWETLATNFEEFRQVLSGFSSSNVQLEVAVGKAVEAKVMPALERLQKKKERELKQRERKERHLNALRTSVITRSGRTRRPVNYKFEEYDRAIKEAIDVAQKKKSAEEQHNECGRKDRDVSVDGSSPAHSRESESDESDINSQKDQQIYYDHNANDDYEGVGDNSNKGLVNEETNRGGHRNNLNCGFQCLDNWLVHGPKASRSSKRPAGTTGVNVLQGVTLTTQHTPSQKPTVNTAVQSDIVPDSENGKSTNDINKRARIFGNSSRSAATDNGDFGS</sequence>
<evidence type="ECO:0000313" key="3">
    <source>
        <dbReference type="Proteomes" id="UP001630127"/>
    </source>
</evidence>
<keyword evidence="3" id="KW-1185">Reference proteome</keyword>
<feature type="region of interest" description="Disordered" evidence="1">
    <location>
        <begin position="282"/>
        <end position="305"/>
    </location>
</feature>
<gene>
    <name evidence="2" type="ORF">ACH5RR_041097</name>
</gene>
<accession>A0ABD2XVY9</accession>
<dbReference type="PANTHER" id="PTHR14296">
    <property type="entry name" value="REMODELING AND SPACING FACTOR 1"/>
    <property type="match status" value="1"/>
</dbReference>
<evidence type="ECO:0008006" key="4">
    <source>
        <dbReference type="Google" id="ProtNLM"/>
    </source>
</evidence>
<feature type="compositionally biased region" description="Basic and acidic residues" evidence="1">
    <location>
        <begin position="332"/>
        <end position="353"/>
    </location>
</feature>
<feature type="region of interest" description="Disordered" evidence="1">
    <location>
        <begin position="471"/>
        <end position="509"/>
    </location>
</feature>
<proteinExistence type="predicted"/>
<comment type="caution">
    <text evidence="2">The sequence shown here is derived from an EMBL/GenBank/DDBJ whole genome shotgun (WGS) entry which is preliminary data.</text>
</comment>
<feature type="compositionally biased region" description="Basic and acidic residues" evidence="1">
    <location>
        <begin position="282"/>
        <end position="296"/>
    </location>
</feature>
<evidence type="ECO:0000313" key="2">
    <source>
        <dbReference type="EMBL" id="KAL3498365.1"/>
    </source>
</evidence>
<dbReference type="Proteomes" id="UP001630127">
    <property type="component" value="Unassembled WGS sequence"/>
</dbReference>
<reference evidence="2 3" key="1">
    <citation type="submission" date="2024-11" db="EMBL/GenBank/DDBJ databases">
        <title>A near-complete genome assembly of Cinchona calisaya.</title>
        <authorList>
            <person name="Lian D.C."/>
            <person name="Zhao X.W."/>
            <person name="Wei L."/>
        </authorList>
    </citation>
    <scope>NUCLEOTIDE SEQUENCE [LARGE SCALE GENOMIC DNA]</scope>
    <source>
        <tissue evidence="2">Nenye</tissue>
    </source>
</reference>
<organism evidence="2 3">
    <name type="scientific">Cinchona calisaya</name>
    <dbReference type="NCBI Taxonomy" id="153742"/>
    <lineage>
        <taxon>Eukaryota</taxon>
        <taxon>Viridiplantae</taxon>
        <taxon>Streptophyta</taxon>
        <taxon>Embryophyta</taxon>
        <taxon>Tracheophyta</taxon>
        <taxon>Spermatophyta</taxon>
        <taxon>Magnoliopsida</taxon>
        <taxon>eudicotyledons</taxon>
        <taxon>Gunneridae</taxon>
        <taxon>Pentapetalae</taxon>
        <taxon>asterids</taxon>
        <taxon>lamiids</taxon>
        <taxon>Gentianales</taxon>
        <taxon>Rubiaceae</taxon>
        <taxon>Cinchonoideae</taxon>
        <taxon>Cinchoneae</taxon>
        <taxon>Cinchona</taxon>
    </lineage>
</organism>
<dbReference type="InterPro" id="IPR028938">
    <property type="entry name" value="Rsf1-like"/>
</dbReference>
<protein>
    <recommendedName>
        <fullName evidence="4">DDT domain-containing protein DDR4</fullName>
    </recommendedName>
</protein>
<feature type="region of interest" description="Disordered" evidence="1">
    <location>
        <begin position="332"/>
        <end position="374"/>
    </location>
</feature>
<evidence type="ECO:0000256" key="1">
    <source>
        <dbReference type="SAM" id="MobiDB-lite"/>
    </source>
</evidence>
<name>A0ABD2XVY9_9GENT</name>
<dbReference type="EMBL" id="JBJUIK010000017">
    <property type="protein sequence ID" value="KAL3498365.1"/>
    <property type="molecule type" value="Genomic_DNA"/>
</dbReference>
<dbReference type="PANTHER" id="PTHR14296:SF12">
    <property type="entry name" value="DDT DOMAIN-CONTAINING PROTEIN DDR4 ISOFORM X1"/>
    <property type="match status" value="1"/>
</dbReference>